<dbReference type="EMBL" id="CCKQ01004049">
    <property type="protein sequence ID" value="CDW75182.1"/>
    <property type="molecule type" value="Genomic_DNA"/>
</dbReference>
<evidence type="ECO:0000313" key="2">
    <source>
        <dbReference type="Proteomes" id="UP000039865"/>
    </source>
</evidence>
<evidence type="ECO:0000313" key="1">
    <source>
        <dbReference type="EMBL" id="CDW75182.1"/>
    </source>
</evidence>
<dbReference type="InParanoid" id="A0A077ZZY3"/>
<protein>
    <submittedName>
        <fullName evidence="1">Uncharacterized protein</fullName>
    </submittedName>
</protein>
<gene>
    <name evidence="1" type="primary">Contig17718.g18833</name>
    <name evidence="1" type="ORF">STYLEM_4169</name>
</gene>
<name>A0A077ZZY3_STYLE</name>
<organism evidence="1 2">
    <name type="scientific">Stylonychia lemnae</name>
    <name type="common">Ciliate</name>
    <dbReference type="NCBI Taxonomy" id="5949"/>
    <lineage>
        <taxon>Eukaryota</taxon>
        <taxon>Sar</taxon>
        <taxon>Alveolata</taxon>
        <taxon>Ciliophora</taxon>
        <taxon>Intramacronucleata</taxon>
        <taxon>Spirotrichea</taxon>
        <taxon>Stichotrichia</taxon>
        <taxon>Sporadotrichida</taxon>
        <taxon>Oxytrichidae</taxon>
        <taxon>Stylonychinae</taxon>
        <taxon>Stylonychia</taxon>
    </lineage>
</organism>
<reference evidence="1 2" key="1">
    <citation type="submission" date="2014-06" db="EMBL/GenBank/DDBJ databases">
        <authorList>
            <person name="Swart Estienne"/>
        </authorList>
    </citation>
    <scope>NUCLEOTIDE SEQUENCE [LARGE SCALE GENOMIC DNA]</scope>
    <source>
        <strain evidence="1 2">130c</strain>
    </source>
</reference>
<proteinExistence type="predicted"/>
<sequence length="669" mass="79549">MSAARYSVRQSEMQYQFDTLYNTLYISKSNFNLQALFLFQDIDLKRVLFDKALDLSFQSTKYLMSFISVYQNHNYKIVQELAILCHLNYRYFTILHGNLDPYSFQQKFTRQEIQDALDKSIEYNNDILRNQSIFLNERKTIQILWLRILNQVGVYLQKVKDPKDVIIHYQNTQRLATIIDSQCQVKESIQLIQTAEEDVKFRDKIDKEQQANNFRNRIAEESNDEVMKEKEVLFITDQIKQTPKSLYEYAKSLIIKRQWDQIDIIRDCLQLIVQGDYDNFIDKQQYETEAYYILTSLSMFEAHIQGETSDIKSRFLDPLKDISELYYMPKDSLTLVFLVQNLAKQSSESQVILKFLKQWTSYLNKNRQPHKFKVVKIFLEMIFDINLRESILKGDYFEQLFEIFQERSQDSAFFRSMLSYLDFNDELNYKLIDGLMVIIETMEIKLKYLVDEQIPDSLITEQKNIVIINQSKISQAILDNVSKAKGKKFRKHLIKLCSLLLDQIKAKNTQLNLKLTMKIMILRSQIKQLLKIISNSKTSKILYDILIYDKETLYMNYHIVSFALENSKMLAAKYILQQFKKKSEVDLINYLNRMNMNQISRSIKGIFKDKFYCCLCHIAFRRSTEDPQWQKVEDEARNQIEKLDICNKSTDQIKLEAVQYMQQIISEEI</sequence>
<dbReference type="AlphaFoldDB" id="A0A077ZZY3"/>
<keyword evidence="2" id="KW-1185">Reference proteome</keyword>
<accession>A0A077ZZY3</accession>
<dbReference type="Proteomes" id="UP000039865">
    <property type="component" value="Unassembled WGS sequence"/>
</dbReference>